<dbReference type="InterPro" id="IPR009057">
    <property type="entry name" value="Homeodomain-like_sf"/>
</dbReference>
<dbReference type="PANTHER" id="PTHR47506:SF3">
    <property type="entry name" value="HTH-TYPE TRANSCRIPTIONAL REGULATOR LMRA"/>
    <property type="match status" value="1"/>
</dbReference>
<dbReference type="Gene3D" id="1.10.357.10">
    <property type="entry name" value="Tetracycline Repressor, domain 2"/>
    <property type="match status" value="1"/>
</dbReference>
<evidence type="ECO:0000256" key="4">
    <source>
        <dbReference type="PROSITE-ProRule" id="PRU00335"/>
    </source>
</evidence>
<reference evidence="6 7" key="1">
    <citation type="submission" date="2019-03" db="EMBL/GenBank/DDBJ databases">
        <title>Genomic Encyclopedia of Type Strains, Phase IV (KMG-IV): sequencing the most valuable type-strain genomes for metagenomic binning, comparative biology and taxonomic classification.</title>
        <authorList>
            <person name="Goeker M."/>
        </authorList>
    </citation>
    <scope>NUCLEOTIDE SEQUENCE [LARGE SCALE GENOMIC DNA]</scope>
    <source>
        <strain evidence="6 7">DSM 20467</strain>
    </source>
</reference>
<keyword evidence="3" id="KW-0804">Transcription</keyword>
<evidence type="ECO:0000256" key="2">
    <source>
        <dbReference type="ARBA" id="ARBA00023125"/>
    </source>
</evidence>
<sequence>MNIRTDSREKMIKAASRLFQMQGYHATGLNEILKKSDAPKGSLYYYFPKGKEELALAAIGLASDIIQSKIRASLSVYADPILAIQNVIRDMEKAIKKDGKLENVSLSLLSLETYLSSETLREACRKSFIELEKIYAEKLRESGIFPQSAQNLGMVIQAMIEGAITISITKKDTTTLAAVAEQIAVIIKPYKTT</sequence>
<dbReference type="Pfam" id="PF21993">
    <property type="entry name" value="TetR_C_13_2"/>
    <property type="match status" value="1"/>
</dbReference>
<keyword evidence="1" id="KW-0805">Transcription regulation</keyword>
<evidence type="ECO:0000259" key="5">
    <source>
        <dbReference type="PROSITE" id="PS50977"/>
    </source>
</evidence>
<dbReference type="InterPro" id="IPR054156">
    <property type="entry name" value="YxaF_TetR_C"/>
</dbReference>
<keyword evidence="2 4" id="KW-0238">DNA-binding</keyword>
<dbReference type="OrthoDB" id="9812484at2"/>
<feature type="DNA-binding region" description="H-T-H motif" evidence="4">
    <location>
        <begin position="28"/>
        <end position="47"/>
    </location>
</feature>
<name>A0A4R3KA26_9FIRM</name>
<evidence type="ECO:0000313" key="7">
    <source>
        <dbReference type="Proteomes" id="UP000295188"/>
    </source>
</evidence>
<dbReference type="AlphaFoldDB" id="A0A4R3KA26"/>
<dbReference type="SUPFAM" id="SSF48498">
    <property type="entry name" value="Tetracyclin repressor-like, C-terminal domain"/>
    <property type="match status" value="1"/>
</dbReference>
<gene>
    <name evidence="6" type="ORF">EDC37_1053</name>
</gene>
<organism evidence="6 7">
    <name type="scientific">Pectinatus cerevisiiphilus</name>
    <dbReference type="NCBI Taxonomy" id="86956"/>
    <lineage>
        <taxon>Bacteria</taxon>
        <taxon>Bacillati</taxon>
        <taxon>Bacillota</taxon>
        <taxon>Negativicutes</taxon>
        <taxon>Selenomonadales</taxon>
        <taxon>Selenomonadaceae</taxon>
        <taxon>Pectinatus</taxon>
    </lineage>
</organism>
<dbReference type="InterPro" id="IPR001647">
    <property type="entry name" value="HTH_TetR"/>
</dbReference>
<accession>A0A4R3KA26</accession>
<evidence type="ECO:0000313" key="6">
    <source>
        <dbReference type="EMBL" id="TCS79936.1"/>
    </source>
</evidence>
<feature type="domain" description="HTH tetR-type" evidence="5">
    <location>
        <begin position="5"/>
        <end position="65"/>
    </location>
</feature>
<dbReference type="InterPro" id="IPR036271">
    <property type="entry name" value="Tet_transcr_reg_TetR-rel_C_sf"/>
</dbReference>
<evidence type="ECO:0000256" key="3">
    <source>
        <dbReference type="ARBA" id="ARBA00023163"/>
    </source>
</evidence>
<keyword evidence="7" id="KW-1185">Reference proteome</keyword>
<dbReference type="RefSeq" id="WP_132548179.1">
    <property type="nucleotide sequence ID" value="NZ_SMAA01000005.1"/>
</dbReference>
<dbReference type="PANTHER" id="PTHR47506">
    <property type="entry name" value="TRANSCRIPTIONAL REGULATORY PROTEIN"/>
    <property type="match status" value="1"/>
</dbReference>
<dbReference type="GO" id="GO:0003677">
    <property type="term" value="F:DNA binding"/>
    <property type="evidence" value="ECO:0007669"/>
    <property type="project" value="UniProtKB-UniRule"/>
</dbReference>
<comment type="caution">
    <text evidence="6">The sequence shown here is derived from an EMBL/GenBank/DDBJ whole genome shotgun (WGS) entry which is preliminary data.</text>
</comment>
<dbReference type="PROSITE" id="PS50977">
    <property type="entry name" value="HTH_TETR_2"/>
    <property type="match status" value="1"/>
</dbReference>
<protein>
    <submittedName>
        <fullName evidence="6">TetR family transcriptional regulator</fullName>
    </submittedName>
</protein>
<proteinExistence type="predicted"/>
<evidence type="ECO:0000256" key="1">
    <source>
        <dbReference type="ARBA" id="ARBA00023015"/>
    </source>
</evidence>
<dbReference type="EMBL" id="SMAA01000005">
    <property type="protein sequence ID" value="TCS79936.1"/>
    <property type="molecule type" value="Genomic_DNA"/>
</dbReference>
<dbReference type="SUPFAM" id="SSF46689">
    <property type="entry name" value="Homeodomain-like"/>
    <property type="match status" value="1"/>
</dbReference>
<dbReference type="Proteomes" id="UP000295188">
    <property type="component" value="Unassembled WGS sequence"/>
</dbReference>
<dbReference type="Pfam" id="PF00440">
    <property type="entry name" value="TetR_N"/>
    <property type="match status" value="1"/>
</dbReference>